<dbReference type="Gramene" id="KOM44221">
    <property type="protein sequence ID" value="KOM44221"/>
    <property type="gene ID" value="LR48_Vigan05g182600"/>
</dbReference>
<reference evidence="3" key="1">
    <citation type="journal article" date="2015" name="Proc. Natl. Acad. Sci. U.S.A.">
        <title>Genome sequencing of adzuki bean (Vigna angularis) provides insight into high starch and low fat accumulation and domestication.</title>
        <authorList>
            <person name="Yang K."/>
            <person name="Tian Z."/>
            <person name="Chen C."/>
            <person name="Luo L."/>
            <person name="Zhao B."/>
            <person name="Wang Z."/>
            <person name="Yu L."/>
            <person name="Li Y."/>
            <person name="Sun Y."/>
            <person name="Li W."/>
            <person name="Chen Y."/>
            <person name="Li Y."/>
            <person name="Zhang Y."/>
            <person name="Ai D."/>
            <person name="Zhao J."/>
            <person name="Shang C."/>
            <person name="Ma Y."/>
            <person name="Wu B."/>
            <person name="Wang M."/>
            <person name="Gao L."/>
            <person name="Sun D."/>
            <person name="Zhang P."/>
            <person name="Guo F."/>
            <person name="Wang W."/>
            <person name="Li Y."/>
            <person name="Wang J."/>
            <person name="Varshney R.K."/>
            <person name="Wang J."/>
            <person name="Ling H.Q."/>
            <person name="Wan P."/>
        </authorList>
    </citation>
    <scope>NUCLEOTIDE SEQUENCE</scope>
    <source>
        <strain evidence="3">cv. Jingnong 6</strain>
    </source>
</reference>
<gene>
    <name evidence="2" type="ORF">LR48_Vigan05g182600</name>
</gene>
<feature type="compositionally biased region" description="Basic and acidic residues" evidence="1">
    <location>
        <begin position="26"/>
        <end position="48"/>
    </location>
</feature>
<evidence type="ECO:0000313" key="2">
    <source>
        <dbReference type="EMBL" id="KOM44221.1"/>
    </source>
</evidence>
<dbReference type="EMBL" id="CM003375">
    <property type="protein sequence ID" value="KOM44221.1"/>
    <property type="molecule type" value="Genomic_DNA"/>
</dbReference>
<sequence length="79" mass="8604">MDHKLSLTVLCAMTSFGDAGGSSKAELAEEKNKQRNKDDGEHTARQESHMNTPFVSPGGIYTNQPTTESVIPFHIGIDK</sequence>
<evidence type="ECO:0000313" key="3">
    <source>
        <dbReference type="Proteomes" id="UP000053144"/>
    </source>
</evidence>
<organism evidence="2 3">
    <name type="scientific">Phaseolus angularis</name>
    <name type="common">Azuki bean</name>
    <name type="synonym">Vigna angularis</name>
    <dbReference type="NCBI Taxonomy" id="3914"/>
    <lineage>
        <taxon>Eukaryota</taxon>
        <taxon>Viridiplantae</taxon>
        <taxon>Streptophyta</taxon>
        <taxon>Embryophyta</taxon>
        <taxon>Tracheophyta</taxon>
        <taxon>Spermatophyta</taxon>
        <taxon>Magnoliopsida</taxon>
        <taxon>eudicotyledons</taxon>
        <taxon>Gunneridae</taxon>
        <taxon>Pentapetalae</taxon>
        <taxon>rosids</taxon>
        <taxon>fabids</taxon>
        <taxon>Fabales</taxon>
        <taxon>Fabaceae</taxon>
        <taxon>Papilionoideae</taxon>
        <taxon>50 kb inversion clade</taxon>
        <taxon>NPAAA clade</taxon>
        <taxon>indigoferoid/millettioid clade</taxon>
        <taxon>Phaseoleae</taxon>
        <taxon>Vigna</taxon>
    </lineage>
</organism>
<dbReference type="Proteomes" id="UP000053144">
    <property type="component" value="Chromosome 5"/>
</dbReference>
<name>A0A0L9UND1_PHAAN</name>
<evidence type="ECO:0000256" key="1">
    <source>
        <dbReference type="SAM" id="MobiDB-lite"/>
    </source>
</evidence>
<dbReference type="AlphaFoldDB" id="A0A0L9UND1"/>
<proteinExistence type="predicted"/>
<feature type="region of interest" description="Disordered" evidence="1">
    <location>
        <begin position="15"/>
        <end position="66"/>
    </location>
</feature>
<protein>
    <submittedName>
        <fullName evidence="2">Uncharacterized protein</fullName>
    </submittedName>
</protein>
<accession>A0A0L9UND1</accession>